<dbReference type="GO" id="GO:0045944">
    <property type="term" value="P:positive regulation of transcription by RNA polymerase II"/>
    <property type="evidence" value="ECO:0007669"/>
    <property type="project" value="InterPro"/>
</dbReference>
<sequence>MARGKVQMRRIENPVHRQVTFCKRRAGLLKKAKELSVLCDAEIGVFIFSAHGKLYELATKGTMQGLMERYMKSTRGSLQAQADETMQTQSLFVHRPPSPGLRRSLCRTTTTPRSVDLCRLPLTALPSPLAAPLSLLSICHRRANCCVVIRRLTLLRVIAQVENAKTEISMLKQEIEVLQKGLSYMFGGGAGTMTLEELQVLEKNLEFWIYHIRSTKTDSLRGKMQMDIMSQEIQLLRNKIEADQNTAALDIVPMTTNNPYQLTIQNEIFQF</sequence>
<dbReference type="PRINTS" id="PR00404">
    <property type="entry name" value="MADSDOMAIN"/>
</dbReference>
<dbReference type="Gene3D" id="3.40.1810.10">
    <property type="entry name" value="Transcription factor, MADS-box"/>
    <property type="match status" value="1"/>
</dbReference>
<evidence type="ECO:0000256" key="3">
    <source>
        <dbReference type="ARBA" id="ARBA00023125"/>
    </source>
</evidence>
<dbReference type="InterPro" id="IPR050142">
    <property type="entry name" value="MADS-box/MEF2_TF"/>
</dbReference>
<keyword evidence="4" id="KW-0804">Transcription</keyword>
<evidence type="ECO:0000256" key="2">
    <source>
        <dbReference type="ARBA" id="ARBA00023015"/>
    </source>
</evidence>
<dbReference type="PROSITE" id="PS50066">
    <property type="entry name" value="MADS_BOX_2"/>
    <property type="match status" value="1"/>
</dbReference>
<feature type="domain" description="MADS-box" evidence="7">
    <location>
        <begin position="1"/>
        <end position="61"/>
    </location>
</feature>
<dbReference type="Pfam" id="PF00319">
    <property type="entry name" value="SRF-TF"/>
    <property type="match status" value="1"/>
</dbReference>
<dbReference type="eggNOG" id="KOG0014">
    <property type="taxonomic scope" value="Eukaryota"/>
</dbReference>
<evidence type="ECO:0000256" key="5">
    <source>
        <dbReference type="ARBA" id="ARBA00023242"/>
    </source>
</evidence>
<feature type="domain" description="K-box" evidence="8">
    <location>
        <begin position="161"/>
        <end position="258"/>
    </location>
</feature>
<protein>
    <submittedName>
        <fullName evidence="9">Agamous-like MADS-box protein AGL12</fullName>
    </submittedName>
</protein>
<keyword evidence="10" id="KW-1185">Reference proteome</keyword>
<accession>W9RMB8</accession>
<dbReference type="GO" id="GO:0003700">
    <property type="term" value="F:DNA-binding transcription factor activity"/>
    <property type="evidence" value="ECO:0007669"/>
    <property type="project" value="InterPro"/>
</dbReference>
<keyword evidence="3" id="KW-0238">DNA-binding</keyword>
<reference evidence="10" key="1">
    <citation type="submission" date="2013-01" db="EMBL/GenBank/DDBJ databases">
        <title>Draft Genome Sequence of a Mulberry Tree, Morus notabilis C.K. Schneid.</title>
        <authorList>
            <person name="He N."/>
            <person name="Zhao S."/>
        </authorList>
    </citation>
    <scope>NUCLEOTIDE SEQUENCE</scope>
</reference>
<dbReference type="STRING" id="981085.W9RMB8"/>
<evidence type="ECO:0000313" key="9">
    <source>
        <dbReference type="EMBL" id="EXB81489.1"/>
    </source>
</evidence>
<dbReference type="CDD" id="cd00265">
    <property type="entry name" value="MADS_MEF2_like"/>
    <property type="match status" value="1"/>
</dbReference>
<dbReference type="GO" id="GO:0000977">
    <property type="term" value="F:RNA polymerase II transcription regulatory region sequence-specific DNA binding"/>
    <property type="evidence" value="ECO:0007669"/>
    <property type="project" value="InterPro"/>
</dbReference>
<gene>
    <name evidence="9" type="ORF">L484_014296</name>
</gene>
<organism evidence="9 10">
    <name type="scientific">Morus notabilis</name>
    <dbReference type="NCBI Taxonomy" id="981085"/>
    <lineage>
        <taxon>Eukaryota</taxon>
        <taxon>Viridiplantae</taxon>
        <taxon>Streptophyta</taxon>
        <taxon>Embryophyta</taxon>
        <taxon>Tracheophyta</taxon>
        <taxon>Spermatophyta</taxon>
        <taxon>Magnoliopsida</taxon>
        <taxon>eudicotyledons</taxon>
        <taxon>Gunneridae</taxon>
        <taxon>Pentapetalae</taxon>
        <taxon>rosids</taxon>
        <taxon>fabids</taxon>
        <taxon>Rosales</taxon>
        <taxon>Moraceae</taxon>
        <taxon>Moreae</taxon>
        <taxon>Morus</taxon>
    </lineage>
</organism>
<dbReference type="PANTHER" id="PTHR48019">
    <property type="entry name" value="SERUM RESPONSE FACTOR HOMOLOG"/>
    <property type="match status" value="1"/>
</dbReference>
<feature type="coiled-coil region" evidence="6">
    <location>
        <begin position="154"/>
        <end position="181"/>
    </location>
</feature>
<evidence type="ECO:0000259" key="7">
    <source>
        <dbReference type="PROSITE" id="PS50066"/>
    </source>
</evidence>
<dbReference type="InterPro" id="IPR033896">
    <property type="entry name" value="MEF2-like_N"/>
</dbReference>
<evidence type="ECO:0000256" key="4">
    <source>
        <dbReference type="ARBA" id="ARBA00023163"/>
    </source>
</evidence>
<dbReference type="Proteomes" id="UP000030645">
    <property type="component" value="Unassembled WGS sequence"/>
</dbReference>
<dbReference type="GO" id="GO:0046983">
    <property type="term" value="F:protein dimerization activity"/>
    <property type="evidence" value="ECO:0007669"/>
    <property type="project" value="InterPro"/>
</dbReference>
<dbReference type="PROSITE" id="PS51297">
    <property type="entry name" value="K_BOX"/>
    <property type="match status" value="1"/>
</dbReference>
<proteinExistence type="predicted"/>
<keyword evidence="2" id="KW-0805">Transcription regulation</keyword>
<dbReference type="Pfam" id="PF01486">
    <property type="entry name" value="K-box"/>
    <property type="match status" value="1"/>
</dbReference>
<dbReference type="AlphaFoldDB" id="W9RMB8"/>
<keyword evidence="5" id="KW-0539">Nucleus</keyword>
<comment type="subcellular location">
    <subcellularLocation>
        <location evidence="1">Nucleus</location>
    </subcellularLocation>
</comment>
<dbReference type="InterPro" id="IPR002487">
    <property type="entry name" value="TF_Kbox"/>
</dbReference>
<keyword evidence="6" id="KW-0175">Coiled coil</keyword>
<dbReference type="SUPFAM" id="SSF55455">
    <property type="entry name" value="SRF-like"/>
    <property type="match status" value="1"/>
</dbReference>
<dbReference type="GO" id="GO:0005634">
    <property type="term" value="C:nucleus"/>
    <property type="evidence" value="ECO:0007669"/>
    <property type="project" value="UniProtKB-SubCell"/>
</dbReference>
<evidence type="ECO:0000256" key="6">
    <source>
        <dbReference type="SAM" id="Coils"/>
    </source>
</evidence>
<name>W9RMB8_9ROSA</name>
<evidence type="ECO:0000256" key="1">
    <source>
        <dbReference type="ARBA" id="ARBA00004123"/>
    </source>
</evidence>
<dbReference type="EMBL" id="KE344844">
    <property type="protein sequence ID" value="EXB81489.1"/>
    <property type="molecule type" value="Genomic_DNA"/>
</dbReference>
<dbReference type="SMART" id="SM00432">
    <property type="entry name" value="MADS"/>
    <property type="match status" value="1"/>
</dbReference>
<dbReference type="InterPro" id="IPR036879">
    <property type="entry name" value="TF_MADSbox_sf"/>
</dbReference>
<evidence type="ECO:0000259" key="8">
    <source>
        <dbReference type="PROSITE" id="PS51297"/>
    </source>
</evidence>
<evidence type="ECO:0000313" key="10">
    <source>
        <dbReference type="Proteomes" id="UP000030645"/>
    </source>
</evidence>
<dbReference type="InterPro" id="IPR002100">
    <property type="entry name" value="TF_MADSbox"/>
</dbReference>